<dbReference type="PANTHER" id="PTHR35936">
    <property type="entry name" value="MEMBRANE-BOUND LYTIC MUREIN TRANSGLYCOSYLASE F"/>
    <property type="match status" value="1"/>
</dbReference>
<dbReference type="STRING" id="1328313.DS2_06446"/>
<dbReference type="AlphaFoldDB" id="W7QDC8"/>
<evidence type="ECO:0000256" key="1">
    <source>
        <dbReference type="ARBA" id="ARBA00010333"/>
    </source>
</evidence>
<organism evidence="3 4">
    <name type="scientific">Catenovulum agarivorans DS-2</name>
    <dbReference type="NCBI Taxonomy" id="1328313"/>
    <lineage>
        <taxon>Bacteria</taxon>
        <taxon>Pseudomonadati</taxon>
        <taxon>Pseudomonadota</taxon>
        <taxon>Gammaproteobacteria</taxon>
        <taxon>Alteromonadales</taxon>
        <taxon>Alteromonadaceae</taxon>
        <taxon>Catenovulum</taxon>
    </lineage>
</organism>
<dbReference type="Gene3D" id="3.40.190.10">
    <property type="entry name" value="Periplasmic binding protein-like II"/>
    <property type="match status" value="2"/>
</dbReference>
<dbReference type="SUPFAM" id="SSF53850">
    <property type="entry name" value="Periplasmic binding protein-like II"/>
    <property type="match status" value="1"/>
</dbReference>
<keyword evidence="4" id="KW-1185">Reference proteome</keyword>
<feature type="chain" id="PRO_5004900674" evidence="2">
    <location>
        <begin position="21"/>
        <end position="282"/>
    </location>
</feature>
<gene>
    <name evidence="3" type="ORF">DS2_06446</name>
</gene>
<accession>W7QDC8</accession>
<dbReference type="Proteomes" id="UP000019276">
    <property type="component" value="Unassembled WGS sequence"/>
</dbReference>
<proteinExistence type="inferred from homology"/>
<evidence type="ECO:0000313" key="3">
    <source>
        <dbReference type="EMBL" id="EWH10909.1"/>
    </source>
</evidence>
<reference evidence="3 4" key="1">
    <citation type="journal article" date="2014" name="Genome Announc.">
        <title>Draft Genome Sequence of the Agar-Degrading Bacterium Catenovulum sp. Strain DS-2, Isolated from Intestines of Haliotis diversicolor.</title>
        <authorList>
            <person name="Shan D."/>
            <person name="Li X."/>
            <person name="Gu Z."/>
            <person name="Wei G."/>
            <person name="Gao Z."/>
            <person name="Shao Z."/>
        </authorList>
    </citation>
    <scope>NUCLEOTIDE SEQUENCE [LARGE SCALE GENOMIC DNA]</scope>
    <source>
        <strain evidence="3 4">DS-2</strain>
    </source>
</reference>
<feature type="signal peptide" evidence="2">
    <location>
        <begin position="1"/>
        <end position="20"/>
    </location>
</feature>
<comment type="similarity">
    <text evidence="1">Belongs to the bacterial solute-binding protein 3 family.</text>
</comment>
<dbReference type="EMBL" id="ARZY01000008">
    <property type="protein sequence ID" value="EWH10909.1"/>
    <property type="molecule type" value="Genomic_DNA"/>
</dbReference>
<keyword evidence="2" id="KW-0732">Signal</keyword>
<evidence type="ECO:0000313" key="4">
    <source>
        <dbReference type="Proteomes" id="UP000019276"/>
    </source>
</evidence>
<sequence length="282" mass="31627">MLQPLILLLFLLSCCISANAKTIELTLGHYGEHIAAVQKIFATPCEDNQDYYQNNNQVAMESLIFCQALVAAGFRPVVKIKPYPIQHRLHLEINKGNIVSAGLTFWSHQYNNEVSYQSQPLVAKGQFEKGLYVIAANKAQQDLTQLASIKQLIGVTNQTWLNDIKAHKCIGSPIITATSFPQMFRMIAAGRADYLLTTFSMHPDLAQAHHGVKLKPIKNFKVVFDDSLHFLVSRQHPQGKHLAEALNKGLSILNHNGKIKQAYQAVGFYLDKTKNWQTITCQ</sequence>
<evidence type="ECO:0000256" key="2">
    <source>
        <dbReference type="SAM" id="SignalP"/>
    </source>
</evidence>
<dbReference type="eggNOG" id="COG0840">
    <property type="taxonomic scope" value="Bacteria"/>
</dbReference>
<comment type="caution">
    <text evidence="3">The sequence shown here is derived from an EMBL/GenBank/DDBJ whole genome shotgun (WGS) entry which is preliminary data.</text>
</comment>
<dbReference type="RefSeq" id="WP_051479676.1">
    <property type="nucleotide sequence ID" value="NZ_ARZY01000008.1"/>
</dbReference>
<dbReference type="PANTHER" id="PTHR35936:SF6">
    <property type="entry name" value="AMINO ACID ABC TRANSPORTER SUBSTRATE-BINDING PAAT FAMILY PROTEIN"/>
    <property type="match status" value="1"/>
</dbReference>
<dbReference type="OrthoDB" id="5452199at2"/>
<protein>
    <submittedName>
        <fullName evidence="3">Uncharacterized protein</fullName>
    </submittedName>
</protein>
<name>W7QDC8_9ALTE</name>